<dbReference type="InterPro" id="IPR028995">
    <property type="entry name" value="Glyco_hydro_57/38_cen_sf"/>
</dbReference>
<dbReference type="InterPro" id="IPR015341">
    <property type="entry name" value="Glyco_hydro_38_cen"/>
</dbReference>
<dbReference type="SMART" id="SM00872">
    <property type="entry name" value="Alpha-mann_mid"/>
    <property type="match status" value="1"/>
</dbReference>
<comment type="function">
    <text evidence="7">Degrades free oligosaccharides in the vacuole.</text>
</comment>
<evidence type="ECO:0000256" key="6">
    <source>
        <dbReference type="ARBA" id="ARBA00023295"/>
    </source>
</evidence>
<dbReference type="CDD" id="cd10789">
    <property type="entry name" value="GH38N_AMII_ER_cytosolic"/>
    <property type="match status" value="1"/>
</dbReference>
<comment type="caution">
    <text evidence="10">The sequence shown here is derived from an EMBL/GenBank/DDBJ whole genome shotgun (WGS) entry which is preliminary data.</text>
</comment>
<evidence type="ECO:0000259" key="9">
    <source>
        <dbReference type="SMART" id="SM00872"/>
    </source>
</evidence>
<keyword evidence="11" id="KW-1185">Reference proteome</keyword>
<feature type="domain" description="Glycoside hydrolase family 38 central" evidence="9">
    <location>
        <begin position="532"/>
        <end position="613"/>
    </location>
</feature>
<keyword evidence="6" id="KW-0326">Glycosidase</keyword>
<dbReference type="EC" id="3.2.1.24" evidence="3"/>
<dbReference type="InterPro" id="IPR027291">
    <property type="entry name" value="Glyco_hydro_38_N_sf"/>
</dbReference>
<dbReference type="InterPro" id="IPR011682">
    <property type="entry name" value="Glyco_hydro_38_C"/>
</dbReference>
<evidence type="ECO:0000313" key="11">
    <source>
        <dbReference type="Proteomes" id="UP000187429"/>
    </source>
</evidence>
<dbReference type="InterPro" id="IPR054723">
    <property type="entry name" value="Ams1-like_N"/>
</dbReference>
<dbReference type="GO" id="GO:0006013">
    <property type="term" value="P:mannose metabolic process"/>
    <property type="evidence" value="ECO:0007669"/>
    <property type="project" value="InterPro"/>
</dbReference>
<dbReference type="FunFam" id="1.20.1270.50:FF:000004">
    <property type="entry name" value="alpha-mannosidase 2C1 isoform X1"/>
    <property type="match status" value="1"/>
</dbReference>
<dbReference type="InterPro" id="IPR011013">
    <property type="entry name" value="Gal_mutarotase_sf_dom"/>
</dbReference>
<sequence>MDDYNYKLHPSSMEKHQDITMGRVKYFINSGDWNKVNIHSALWKKEASGNGVVDLTSWSAPNLDRPTFAHAVSQNFNVSQVGDEFGPSWSTHWFKVRVTIPQDFHGEKVEFIFDPNCEAMVWTLTGSPMRGITGGDGVTQRIDYLLTDSAVAGEVHEFYVETACNGLKGNAIGSQINPPKEDRYFTLVKAAIAVKRQEAWQLMYDTRIIVDMAIFLGNNNARGLSALHTANQIVNIFDHENPDETIAQARKVSKAFLEQESSSATHQITTIGNCHIDTAWMWTYDETRRKVARSFATQLNLLERYPDYKFTASQAQQFEWLEHDYPDLFARVQDAVKTGRFVIIGGTWIEMDCNLPNGESLVRQFIFGQRYFAEKFGVRTKVFWLPDTFGYSSQIPQIVRQSGAKYFFTQKLSWNTLNKFPHTSFDWYGLDGSSIIAHMAPALTYNGVATVAEVGGSVKNHRDITSSNSSLYLYGYGDGGGGPNEVMIESLARMANTDGLPKIKHRDPVEFYDELEQVSGSLPKWSGELYFEFHRGTYTSMGKNKKLNRQTENLLHSTELFATLASASVNNSGYSYPRNELIEAWKVTLTNQFHDVIPGCSIQDVYKDTDILYTNLIHTINDIRQNAVSSLLGDSTSSGKFESAQESSTDDRENIMSAFDYQIPTLKSSSRNSGEESLFAMNALAWPRDEVVQVPGLNSGHSKVVQVLNKRSSLSTRGFSDVAKPEPVPVVLASNIGELSISKIESSNASEYKPTQVYSSNGNFVLENTNIRATFDARGRLVSMIDLKSARELIPEGQSGNNFVIYPDVPLLWDAWDVEIYHLEKSRNCQCTSIEIADQGPFVSSLCIDIKVSEISKIRQWVSLSSTSSTLEFSCEADWHESHKILKVEFSWDIKSEFASFETQFGFIRRPTHRSTSWDLAKFEVCAHKYVDFSEFGYGVAMFNDSKYGHSVCDNTMTISLLRSPKSPNPVCDMGFHSFRFGVHPHSSSFPDTRVIKEASNFSAPLEIILAESSAIGTQSFVNQNLGSSPFTIKNGESIILDTIKYAELPLQANKDIVISSYDPTHVPDSARSSIRAINASDISENLSTRNNCIVLRLFEAVGGRSNIEFSTTLNVKSVFRCDALENINYEYIKSQSSNSYSIQVKPFEIVTLLLELN</sequence>
<dbReference type="InterPro" id="IPR000602">
    <property type="entry name" value="Glyco_hydro_38_N"/>
</dbReference>
<evidence type="ECO:0000256" key="4">
    <source>
        <dbReference type="ARBA" id="ARBA00022723"/>
    </source>
</evidence>
<evidence type="ECO:0000256" key="5">
    <source>
        <dbReference type="ARBA" id="ARBA00022801"/>
    </source>
</evidence>
<dbReference type="InterPro" id="IPR037094">
    <property type="entry name" value="Glyco_hydro_38_cen_sf"/>
</dbReference>
<dbReference type="Gene3D" id="3.20.110.10">
    <property type="entry name" value="Glycoside hydrolase 38, N terminal domain"/>
    <property type="match status" value="1"/>
</dbReference>
<dbReference type="GO" id="GO:0004559">
    <property type="term" value="F:alpha-mannosidase activity"/>
    <property type="evidence" value="ECO:0007669"/>
    <property type="project" value="UniProtKB-EC"/>
</dbReference>
<dbReference type="InterPro" id="IPR011330">
    <property type="entry name" value="Glyco_hydro/deAcase_b/a-brl"/>
</dbReference>
<evidence type="ECO:0000313" key="10">
    <source>
        <dbReference type="EMBL" id="OMJ26327.1"/>
    </source>
</evidence>
<dbReference type="Pfam" id="PF09261">
    <property type="entry name" value="Alpha-mann_mid"/>
    <property type="match status" value="1"/>
</dbReference>
<dbReference type="FunFam" id="2.70.98.30:FF:000001">
    <property type="entry name" value="alpha-mannosidase 2C1 isoform X2"/>
    <property type="match status" value="1"/>
</dbReference>
<dbReference type="GO" id="GO:0046872">
    <property type="term" value="F:metal ion binding"/>
    <property type="evidence" value="ECO:0007669"/>
    <property type="project" value="UniProtKB-KW"/>
</dbReference>
<keyword evidence="4" id="KW-0479">Metal-binding</keyword>
<comment type="similarity">
    <text evidence="2">Belongs to the glycosyl hydrolase 38 family.</text>
</comment>
<dbReference type="SUPFAM" id="SSF88688">
    <property type="entry name" value="Families 57/38 glycoside transferase middle domain"/>
    <property type="match status" value="1"/>
</dbReference>
<dbReference type="FunFam" id="3.20.110.10:FF:000002">
    <property type="entry name" value="alpha-mannosidase 2C1 isoform X1"/>
    <property type="match status" value="1"/>
</dbReference>
<dbReference type="Pfam" id="PF07748">
    <property type="entry name" value="Glyco_hydro_38C"/>
    <property type="match status" value="1"/>
</dbReference>
<dbReference type="GO" id="GO:0030246">
    <property type="term" value="F:carbohydrate binding"/>
    <property type="evidence" value="ECO:0007669"/>
    <property type="project" value="InterPro"/>
</dbReference>
<reference evidence="11" key="1">
    <citation type="submission" date="2017-01" db="EMBL/GenBank/DDBJ databases">
        <authorList>
            <person name="Wang Y."/>
            <person name="White M."/>
            <person name="Kvist S."/>
            <person name="Moncalvo J.-M."/>
        </authorList>
    </citation>
    <scope>NUCLEOTIDE SEQUENCE [LARGE SCALE GENOMIC DNA]</scope>
    <source>
        <strain evidence="11">ID-206-W2</strain>
    </source>
</reference>
<keyword evidence="5" id="KW-0378">Hydrolase</keyword>
<gene>
    <name evidence="10" type="ORF">AYI69_g4013</name>
</gene>
<evidence type="ECO:0000256" key="1">
    <source>
        <dbReference type="ARBA" id="ARBA00000365"/>
    </source>
</evidence>
<organism evidence="10 11">
    <name type="scientific">Smittium culicis</name>
    <dbReference type="NCBI Taxonomy" id="133412"/>
    <lineage>
        <taxon>Eukaryota</taxon>
        <taxon>Fungi</taxon>
        <taxon>Fungi incertae sedis</taxon>
        <taxon>Zoopagomycota</taxon>
        <taxon>Kickxellomycotina</taxon>
        <taxon>Harpellomycetes</taxon>
        <taxon>Harpellales</taxon>
        <taxon>Legeriomycetaceae</taxon>
        <taxon>Smittium</taxon>
    </lineage>
</organism>
<dbReference type="Pfam" id="PF01074">
    <property type="entry name" value="Glyco_hydro_38N"/>
    <property type="match status" value="1"/>
</dbReference>
<dbReference type="GO" id="GO:0009313">
    <property type="term" value="P:oligosaccharide catabolic process"/>
    <property type="evidence" value="ECO:0007669"/>
    <property type="project" value="TreeGrafter"/>
</dbReference>
<evidence type="ECO:0000256" key="3">
    <source>
        <dbReference type="ARBA" id="ARBA00012752"/>
    </source>
</evidence>
<dbReference type="SUPFAM" id="SSF88713">
    <property type="entry name" value="Glycoside hydrolase/deacetylase"/>
    <property type="match status" value="1"/>
</dbReference>
<dbReference type="InterPro" id="IPR041147">
    <property type="entry name" value="GH38_C"/>
</dbReference>
<dbReference type="OrthoDB" id="10261055at2759"/>
<evidence type="ECO:0000256" key="8">
    <source>
        <dbReference type="ARBA" id="ARBA00071615"/>
    </source>
</evidence>
<accession>A0A1R1YHD5</accession>
<dbReference type="Gene3D" id="1.20.1270.50">
    <property type="entry name" value="Glycoside hydrolase family 38, central domain"/>
    <property type="match status" value="1"/>
</dbReference>
<dbReference type="PANTHER" id="PTHR46017:SF1">
    <property type="entry name" value="ALPHA-MANNOSIDASE 2C1"/>
    <property type="match status" value="1"/>
</dbReference>
<dbReference type="Pfam" id="PF22907">
    <property type="entry name" value="Ams1-like_1st"/>
    <property type="match status" value="1"/>
</dbReference>
<dbReference type="EMBL" id="LSSM01001489">
    <property type="protein sequence ID" value="OMJ26327.1"/>
    <property type="molecule type" value="Genomic_DNA"/>
</dbReference>
<dbReference type="Pfam" id="PF17677">
    <property type="entry name" value="Glyco_hydro38C2"/>
    <property type="match status" value="1"/>
</dbReference>
<name>A0A1R1YHD5_9FUNG</name>
<comment type="catalytic activity">
    <reaction evidence="1">
        <text>Hydrolysis of terminal, non-reducing alpha-D-mannose residues in alpha-D-mannosides.</text>
        <dbReference type="EC" id="3.2.1.24"/>
    </reaction>
</comment>
<dbReference type="AlphaFoldDB" id="A0A1R1YHD5"/>
<evidence type="ECO:0000256" key="2">
    <source>
        <dbReference type="ARBA" id="ARBA00009792"/>
    </source>
</evidence>
<protein>
    <recommendedName>
        <fullName evidence="8">Alpha-mannosidase</fullName>
        <ecNumber evidence="3">3.2.1.24</ecNumber>
    </recommendedName>
</protein>
<dbReference type="Gene3D" id="2.70.98.30">
    <property type="entry name" value="Golgi alpha-mannosidase II, domain 4"/>
    <property type="match status" value="1"/>
</dbReference>
<dbReference type="GO" id="GO:0000329">
    <property type="term" value="C:fungal-type vacuole membrane"/>
    <property type="evidence" value="ECO:0007669"/>
    <property type="project" value="TreeGrafter"/>
</dbReference>
<dbReference type="Proteomes" id="UP000187429">
    <property type="component" value="Unassembled WGS sequence"/>
</dbReference>
<evidence type="ECO:0000256" key="7">
    <source>
        <dbReference type="ARBA" id="ARBA00054985"/>
    </source>
</evidence>
<proteinExistence type="inferred from homology"/>
<dbReference type="PANTHER" id="PTHR46017">
    <property type="entry name" value="ALPHA-MANNOSIDASE 2C1"/>
    <property type="match status" value="1"/>
</dbReference>
<dbReference type="SUPFAM" id="SSF74650">
    <property type="entry name" value="Galactose mutarotase-like"/>
    <property type="match status" value="1"/>
</dbReference>